<protein>
    <submittedName>
        <fullName evidence="14">Uncharacterized protein</fullName>
    </submittedName>
</protein>
<proteinExistence type="inferred from homology"/>
<dbReference type="Gene3D" id="1.10.10.60">
    <property type="entry name" value="Homeodomain-like"/>
    <property type="match status" value="1"/>
</dbReference>
<dbReference type="InterPro" id="IPR001356">
    <property type="entry name" value="HD"/>
</dbReference>
<dbReference type="SMART" id="SM00389">
    <property type="entry name" value="HOX"/>
    <property type="match status" value="1"/>
</dbReference>
<dbReference type="InterPro" id="IPR002913">
    <property type="entry name" value="START_lipid-bd_dom"/>
</dbReference>
<keyword evidence="15" id="KW-1185">Reference proteome</keyword>
<comment type="caution">
    <text evidence="14">The sequence shown here is derived from an EMBL/GenBank/DDBJ whole genome shotgun (WGS) entry which is preliminary data.</text>
</comment>
<dbReference type="FunFam" id="1.10.10.60:FF:000229">
    <property type="entry name" value="Homeobox-leucine zipper protein HDG1"/>
    <property type="match status" value="1"/>
</dbReference>
<sequence length="707" mass="78590">MDSSKAGAGGPGDEGNPISHKGKGKKTCYKRLTSAQTAKLEKFIKECPHPDEAQRRHLAAEVGLEPKQIKFWFQNKRTQIKNQHERADNTALRVENDRILSENLLMKEALKNMLCHTCGGPPFPEGEHEHFVQKMKLENAQLKEEHEKVSSFLARYLEKQMSPPELQEALNNPMAYDPALGSSMKQVINDGSASVDRSVRTQLNMDNDLVLPNTFIAGNSLMLEIAATAMDELSRLLRIAEPIWVKSSTPDDKYTLNLESYARLFPRSPHFKGPNVRVEGTRDTGIVSINSMQLVDMFLDPEKWMNLFPTIVTKAETIKVIESGLIGTRSGALQLMSEEMHILSPLVQPREYRFLRYCQQIEDSMWVIADVSFDAVKNTSLSNSWRHPSGCMIQAMPNGCSMVTWAEHVEVDDEVQSHQLFKDLVSGGAAYGAQRWVLELQRMGERFSRFNVERTPNQDSEGGVINSVEGKRSLMNFTQRMVKIFCESLTMRGKLDFPHLTTENNNGVRVSIRKSTEAGQPKGMIVVASTTLWFPLPYLKVFEFFTDDKRRPQWDVLCVGDAASRVAHISNGIHPGNCISILQPFIPTENNALIIQESFTNPAGSYIVYGPTDVATMELVIKGEDSSMLQILPSGFVISADGTSKGAFNNDPNVGTRTEGSLLTLAYQILACSPDGTNLLTTETVAAVNSLLTTTVLKVKGALGSNN</sequence>
<dbReference type="SUPFAM" id="SSF55961">
    <property type="entry name" value="Bet v1-like"/>
    <property type="match status" value="2"/>
</dbReference>
<accession>A0AAN9JT08</accession>
<evidence type="ECO:0000256" key="6">
    <source>
        <dbReference type="ARBA" id="ARBA00023155"/>
    </source>
</evidence>
<feature type="DNA-binding region" description="Homeobox" evidence="9">
    <location>
        <begin position="25"/>
        <end position="84"/>
    </location>
</feature>
<dbReference type="PANTHER" id="PTHR45654:SF9">
    <property type="entry name" value="HOMEOBOX-LEUCINE ZIPPER PROTEIN HDG10-RELATED"/>
    <property type="match status" value="1"/>
</dbReference>
<dbReference type="Pfam" id="PF00046">
    <property type="entry name" value="Homeodomain"/>
    <property type="match status" value="1"/>
</dbReference>
<keyword evidence="5 9" id="KW-0238">DNA-binding</keyword>
<dbReference type="InterPro" id="IPR009057">
    <property type="entry name" value="Homeodomain-like_sf"/>
</dbReference>
<evidence type="ECO:0000259" key="13">
    <source>
        <dbReference type="PROSITE" id="PS50848"/>
    </source>
</evidence>
<evidence type="ECO:0000256" key="8">
    <source>
        <dbReference type="ARBA" id="ARBA00023242"/>
    </source>
</evidence>
<dbReference type="PROSITE" id="PS00027">
    <property type="entry name" value="HOMEOBOX_1"/>
    <property type="match status" value="1"/>
</dbReference>
<evidence type="ECO:0000256" key="10">
    <source>
        <dbReference type="RuleBase" id="RU000682"/>
    </source>
</evidence>
<organism evidence="14 15">
    <name type="scientific">Clitoria ternatea</name>
    <name type="common">Butterfly pea</name>
    <dbReference type="NCBI Taxonomy" id="43366"/>
    <lineage>
        <taxon>Eukaryota</taxon>
        <taxon>Viridiplantae</taxon>
        <taxon>Streptophyta</taxon>
        <taxon>Embryophyta</taxon>
        <taxon>Tracheophyta</taxon>
        <taxon>Spermatophyta</taxon>
        <taxon>Magnoliopsida</taxon>
        <taxon>eudicotyledons</taxon>
        <taxon>Gunneridae</taxon>
        <taxon>Pentapetalae</taxon>
        <taxon>rosids</taxon>
        <taxon>fabids</taxon>
        <taxon>Fabales</taxon>
        <taxon>Fabaceae</taxon>
        <taxon>Papilionoideae</taxon>
        <taxon>50 kb inversion clade</taxon>
        <taxon>NPAAA clade</taxon>
        <taxon>indigoferoid/millettioid clade</taxon>
        <taxon>Phaseoleae</taxon>
        <taxon>Clitoria</taxon>
    </lineage>
</organism>
<dbReference type="AlphaFoldDB" id="A0AAN9JT08"/>
<dbReference type="PROSITE" id="PS50848">
    <property type="entry name" value="START"/>
    <property type="match status" value="1"/>
</dbReference>
<dbReference type="InterPro" id="IPR017970">
    <property type="entry name" value="Homeobox_CS"/>
</dbReference>
<dbReference type="GO" id="GO:0003677">
    <property type="term" value="F:DNA binding"/>
    <property type="evidence" value="ECO:0007669"/>
    <property type="project" value="UniProtKB-UniRule"/>
</dbReference>
<evidence type="ECO:0000256" key="3">
    <source>
        <dbReference type="ARBA" id="ARBA00023015"/>
    </source>
</evidence>
<dbReference type="PANTHER" id="PTHR45654">
    <property type="entry name" value="HOMEOBOX-LEUCINE ZIPPER PROTEIN MERISTEM L1"/>
    <property type="match status" value="1"/>
</dbReference>
<evidence type="ECO:0000256" key="11">
    <source>
        <dbReference type="SAM" id="MobiDB-lite"/>
    </source>
</evidence>
<evidence type="ECO:0000256" key="5">
    <source>
        <dbReference type="ARBA" id="ARBA00023125"/>
    </source>
</evidence>
<dbReference type="CDD" id="cd00086">
    <property type="entry name" value="homeodomain"/>
    <property type="match status" value="1"/>
</dbReference>
<comment type="similarity">
    <text evidence="2">Belongs to the HD-ZIP homeobox family. Class IV subfamily.</text>
</comment>
<evidence type="ECO:0000313" key="14">
    <source>
        <dbReference type="EMBL" id="KAK7303583.1"/>
    </source>
</evidence>
<dbReference type="Proteomes" id="UP001359559">
    <property type="component" value="Unassembled WGS sequence"/>
</dbReference>
<dbReference type="CDD" id="cd08875">
    <property type="entry name" value="START_ArGLABRA2_like"/>
    <property type="match status" value="1"/>
</dbReference>
<dbReference type="EMBL" id="JAYKXN010000003">
    <property type="protein sequence ID" value="KAK7303583.1"/>
    <property type="molecule type" value="Genomic_DNA"/>
</dbReference>
<keyword evidence="3" id="KW-0805">Transcription regulation</keyword>
<comment type="subcellular location">
    <subcellularLocation>
        <location evidence="1 9 10">Nucleus</location>
    </subcellularLocation>
</comment>
<dbReference type="SMART" id="SM00234">
    <property type="entry name" value="START"/>
    <property type="match status" value="1"/>
</dbReference>
<dbReference type="Gene3D" id="3.30.530.20">
    <property type="match status" value="1"/>
</dbReference>
<dbReference type="GO" id="GO:0008289">
    <property type="term" value="F:lipid binding"/>
    <property type="evidence" value="ECO:0007669"/>
    <property type="project" value="InterPro"/>
</dbReference>
<dbReference type="SUPFAM" id="SSF46689">
    <property type="entry name" value="Homeodomain-like"/>
    <property type="match status" value="1"/>
</dbReference>
<evidence type="ECO:0000256" key="7">
    <source>
        <dbReference type="ARBA" id="ARBA00023163"/>
    </source>
</evidence>
<dbReference type="InterPro" id="IPR023393">
    <property type="entry name" value="START-like_dom_sf"/>
</dbReference>
<feature type="region of interest" description="Disordered" evidence="11">
    <location>
        <begin position="1"/>
        <end position="27"/>
    </location>
</feature>
<keyword evidence="7" id="KW-0804">Transcription</keyword>
<keyword evidence="4" id="KW-0175">Coiled coil</keyword>
<dbReference type="GO" id="GO:0005634">
    <property type="term" value="C:nucleus"/>
    <property type="evidence" value="ECO:0007669"/>
    <property type="project" value="UniProtKB-SubCell"/>
</dbReference>
<dbReference type="Pfam" id="PF01852">
    <property type="entry name" value="START"/>
    <property type="match status" value="1"/>
</dbReference>
<dbReference type="InterPro" id="IPR042160">
    <property type="entry name" value="HD-Zip_IV"/>
</dbReference>
<reference evidence="14 15" key="1">
    <citation type="submission" date="2024-01" db="EMBL/GenBank/DDBJ databases">
        <title>The genomes of 5 underutilized Papilionoideae crops provide insights into root nodulation and disease resistance.</title>
        <authorList>
            <person name="Yuan L."/>
        </authorList>
    </citation>
    <scope>NUCLEOTIDE SEQUENCE [LARGE SCALE GENOMIC DNA]</scope>
    <source>
        <strain evidence="14">LY-2023</strain>
        <tissue evidence="14">Leaf</tissue>
    </source>
</reference>
<evidence type="ECO:0000256" key="9">
    <source>
        <dbReference type="PROSITE-ProRule" id="PRU00108"/>
    </source>
</evidence>
<gene>
    <name evidence="14" type="ORF">RJT34_14493</name>
</gene>
<keyword evidence="6 9" id="KW-0371">Homeobox</keyword>
<dbReference type="PROSITE" id="PS50071">
    <property type="entry name" value="HOMEOBOX_2"/>
    <property type="match status" value="1"/>
</dbReference>
<feature type="domain" description="START" evidence="13">
    <location>
        <begin position="215"/>
        <end position="449"/>
    </location>
</feature>
<evidence type="ECO:0000256" key="2">
    <source>
        <dbReference type="ARBA" id="ARBA00006789"/>
    </source>
</evidence>
<evidence type="ECO:0000256" key="1">
    <source>
        <dbReference type="ARBA" id="ARBA00004123"/>
    </source>
</evidence>
<evidence type="ECO:0000259" key="12">
    <source>
        <dbReference type="PROSITE" id="PS50071"/>
    </source>
</evidence>
<dbReference type="Pfam" id="PF25797">
    <property type="entry name" value="PDF2_C"/>
    <property type="match status" value="1"/>
</dbReference>
<evidence type="ECO:0000313" key="15">
    <source>
        <dbReference type="Proteomes" id="UP001359559"/>
    </source>
</evidence>
<feature type="domain" description="Homeobox" evidence="12">
    <location>
        <begin position="23"/>
        <end position="83"/>
    </location>
</feature>
<dbReference type="GO" id="GO:0000981">
    <property type="term" value="F:DNA-binding transcription factor activity, RNA polymerase II-specific"/>
    <property type="evidence" value="ECO:0007669"/>
    <property type="project" value="InterPro"/>
</dbReference>
<keyword evidence="8 9" id="KW-0539">Nucleus</keyword>
<evidence type="ECO:0000256" key="4">
    <source>
        <dbReference type="ARBA" id="ARBA00023054"/>
    </source>
</evidence>
<dbReference type="InterPro" id="IPR057993">
    <property type="entry name" value="HD-Zip_IV_C"/>
</dbReference>
<name>A0AAN9JT08_CLITE</name>